<keyword evidence="2" id="KW-1185">Reference proteome</keyword>
<protein>
    <submittedName>
        <fullName evidence="1">Uncharacterized protein</fullName>
    </submittedName>
</protein>
<dbReference type="Proteomes" id="UP001174691">
    <property type="component" value="Unassembled WGS sequence"/>
</dbReference>
<organism evidence="1 2">
    <name type="scientific">Coniochaeta hoffmannii</name>
    <dbReference type="NCBI Taxonomy" id="91930"/>
    <lineage>
        <taxon>Eukaryota</taxon>
        <taxon>Fungi</taxon>
        <taxon>Dikarya</taxon>
        <taxon>Ascomycota</taxon>
        <taxon>Pezizomycotina</taxon>
        <taxon>Sordariomycetes</taxon>
        <taxon>Sordariomycetidae</taxon>
        <taxon>Coniochaetales</taxon>
        <taxon>Coniochaetaceae</taxon>
        <taxon>Coniochaeta</taxon>
    </lineage>
</organism>
<comment type="caution">
    <text evidence="1">The sequence shown here is derived from an EMBL/GenBank/DDBJ whole genome shotgun (WGS) entry which is preliminary data.</text>
</comment>
<sequence>MCQGYIYDLACGHQLIHFSSRCPANCAIPQGFRKPLHDTCGPCTPSFQNTSIARKYDELRLERMAAYRAAQGAGDREGEDKAIAQVAEDSRTRTAELAKVADLRRKLGVGGGERVLFPARDGWQEMKGGEDAPDDLFRCLIDDAIQPSDKTTLPSGFANSLLAFYLNKAYNRRAALIAPGTPGPASHHGPGKKPSRSI</sequence>
<evidence type="ECO:0000313" key="2">
    <source>
        <dbReference type="Proteomes" id="UP001174691"/>
    </source>
</evidence>
<proteinExistence type="predicted"/>
<accession>A0AA38RCT0</accession>
<dbReference type="EMBL" id="JANBVN010000096">
    <property type="protein sequence ID" value="KAJ9144772.1"/>
    <property type="molecule type" value="Genomic_DNA"/>
</dbReference>
<evidence type="ECO:0000313" key="1">
    <source>
        <dbReference type="EMBL" id="KAJ9144772.1"/>
    </source>
</evidence>
<name>A0AA38RCT0_9PEZI</name>
<dbReference type="AlphaFoldDB" id="A0AA38RCT0"/>
<gene>
    <name evidence="1" type="ORF">NKR19_g6305</name>
</gene>
<reference evidence="1" key="1">
    <citation type="submission" date="2022-07" db="EMBL/GenBank/DDBJ databases">
        <title>Fungi with potential for degradation of polypropylene.</title>
        <authorList>
            <person name="Gostincar C."/>
        </authorList>
    </citation>
    <scope>NUCLEOTIDE SEQUENCE</scope>
    <source>
        <strain evidence="1">EXF-13287</strain>
    </source>
</reference>